<dbReference type="RefSeq" id="XP_064712545.1">
    <property type="nucleotide sequence ID" value="XM_064844685.1"/>
</dbReference>
<sequence length="153" mass="17389">MESLQQQYWAQYEEAGELFMHGSIEDGLTLCLDLRRQVKMGLYLRAMVNAALAIFSENAVDKSEYATECLDLSNMLHKQAPDDETAWLVKHAENLMSKTSSSHIEIEEDQDLKDDPGIVTECFGSPTEVDKPSISWEGMFTNHWKAAKRSQQD</sequence>
<dbReference type="EMBL" id="JAVRRD010000001">
    <property type="protein sequence ID" value="KAK5065221.1"/>
    <property type="molecule type" value="Genomic_DNA"/>
</dbReference>
<organism evidence="1 2">
    <name type="scientific">Exophiala bonariae</name>
    <dbReference type="NCBI Taxonomy" id="1690606"/>
    <lineage>
        <taxon>Eukaryota</taxon>
        <taxon>Fungi</taxon>
        <taxon>Dikarya</taxon>
        <taxon>Ascomycota</taxon>
        <taxon>Pezizomycotina</taxon>
        <taxon>Eurotiomycetes</taxon>
        <taxon>Chaetothyriomycetidae</taxon>
        <taxon>Chaetothyriales</taxon>
        <taxon>Herpotrichiellaceae</taxon>
        <taxon>Exophiala</taxon>
    </lineage>
</organism>
<evidence type="ECO:0000313" key="1">
    <source>
        <dbReference type="EMBL" id="KAK5065221.1"/>
    </source>
</evidence>
<name>A0AAV9NTB2_9EURO</name>
<reference evidence="1 2" key="1">
    <citation type="submission" date="2023-08" db="EMBL/GenBank/DDBJ databases">
        <title>Black Yeasts Isolated from many extreme environments.</title>
        <authorList>
            <person name="Coleine C."/>
            <person name="Stajich J.E."/>
            <person name="Selbmann L."/>
        </authorList>
    </citation>
    <scope>NUCLEOTIDE SEQUENCE [LARGE SCALE GENOMIC DNA]</scope>
    <source>
        <strain evidence="1 2">CCFEE 5792</strain>
    </source>
</reference>
<proteinExistence type="predicted"/>
<dbReference type="AlphaFoldDB" id="A0AAV9NTB2"/>
<evidence type="ECO:0000313" key="2">
    <source>
        <dbReference type="Proteomes" id="UP001358417"/>
    </source>
</evidence>
<dbReference type="Proteomes" id="UP001358417">
    <property type="component" value="Unassembled WGS sequence"/>
</dbReference>
<dbReference type="GeneID" id="89969280"/>
<gene>
    <name evidence="1" type="ORF">LTR84_001058</name>
</gene>
<keyword evidence="2" id="KW-1185">Reference proteome</keyword>
<comment type="caution">
    <text evidence="1">The sequence shown here is derived from an EMBL/GenBank/DDBJ whole genome shotgun (WGS) entry which is preliminary data.</text>
</comment>
<protein>
    <submittedName>
        <fullName evidence="1">Uncharacterized protein</fullName>
    </submittedName>
</protein>
<accession>A0AAV9NTB2</accession>